<dbReference type="PANTHER" id="PTHR42732:SF1">
    <property type="entry name" value="BETA-MANNOSIDASE"/>
    <property type="match status" value="1"/>
</dbReference>
<accession>A0A4U1CR51</accession>
<dbReference type="InterPro" id="IPR006103">
    <property type="entry name" value="Glyco_hydro_2_cat"/>
</dbReference>
<dbReference type="Pfam" id="PF02836">
    <property type="entry name" value="Glyco_hydro_2_C"/>
    <property type="match status" value="1"/>
</dbReference>
<feature type="domain" description="Glycoside hydrolase family 2 catalytic" evidence="5">
    <location>
        <begin position="338"/>
        <end position="492"/>
    </location>
</feature>
<dbReference type="InterPro" id="IPR008964">
    <property type="entry name" value="Invasin/intimin_cell_adhesion"/>
</dbReference>
<dbReference type="InterPro" id="IPR006101">
    <property type="entry name" value="Glyco_hydro_2"/>
</dbReference>
<dbReference type="PRINTS" id="PR00132">
    <property type="entry name" value="GLHYDRLASE2"/>
</dbReference>
<dbReference type="SUPFAM" id="SSF51445">
    <property type="entry name" value="(Trans)glycosidases"/>
    <property type="match status" value="1"/>
</dbReference>
<dbReference type="EMBL" id="SWBR01000002">
    <property type="protein sequence ID" value="TKC10133.1"/>
    <property type="molecule type" value="Genomic_DNA"/>
</dbReference>
<dbReference type="InterPro" id="IPR017853">
    <property type="entry name" value="GH"/>
</dbReference>
<protein>
    <submittedName>
        <fullName evidence="9">DUF4982 domain-containing protein</fullName>
    </submittedName>
</protein>
<dbReference type="GO" id="GO:0004553">
    <property type="term" value="F:hydrolase activity, hydrolyzing O-glycosyl compounds"/>
    <property type="evidence" value="ECO:0007669"/>
    <property type="project" value="InterPro"/>
</dbReference>
<keyword evidence="10" id="KW-1185">Reference proteome</keyword>
<evidence type="ECO:0000259" key="8">
    <source>
        <dbReference type="Pfam" id="PF18565"/>
    </source>
</evidence>
<dbReference type="InterPro" id="IPR032311">
    <property type="entry name" value="DUF4982"/>
</dbReference>
<dbReference type="InterPro" id="IPR040605">
    <property type="entry name" value="Glyco_hydro2_dom5"/>
</dbReference>
<dbReference type="Pfam" id="PF16355">
    <property type="entry name" value="DUF4982"/>
    <property type="match status" value="1"/>
</dbReference>
<feature type="domain" description="Glycosyl hydrolases family 2 sugar binding" evidence="6">
    <location>
        <begin position="122"/>
        <end position="215"/>
    </location>
</feature>
<dbReference type="Gene3D" id="2.60.40.10">
    <property type="entry name" value="Immunoglobulins"/>
    <property type="match status" value="3"/>
</dbReference>
<dbReference type="InterPro" id="IPR008979">
    <property type="entry name" value="Galactose-bd-like_sf"/>
</dbReference>
<dbReference type="PANTHER" id="PTHR42732">
    <property type="entry name" value="BETA-GALACTOSIDASE"/>
    <property type="match status" value="1"/>
</dbReference>
<proteinExistence type="inferred from homology"/>
<comment type="similarity">
    <text evidence="1">Belongs to the glycosyl hydrolase 2 family.</text>
</comment>
<dbReference type="Proteomes" id="UP000309488">
    <property type="component" value="Unassembled WGS sequence"/>
</dbReference>
<evidence type="ECO:0000259" key="4">
    <source>
        <dbReference type="Pfam" id="PF00703"/>
    </source>
</evidence>
<organism evidence="9 10">
    <name type="scientific">Pedobacter polaris</name>
    <dbReference type="NCBI Taxonomy" id="2571273"/>
    <lineage>
        <taxon>Bacteria</taxon>
        <taxon>Pseudomonadati</taxon>
        <taxon>Bacteroidota</taxon>
        <taxon>Sphingobacteriia</taxon>
        <taxon>Sphingobacteriales</taxon>
        <taxon>Sphingobacteriaceae</taxon>
        <taxon>Pedobacter</taxon>
    </lineage>
</organism>
<evidence type="ECO:0000256" key="3">
    <source>
        <dbReference type="ARBA" id="ARBA00023295"/>
    </source>
</evidence>
<evidence type="ECO:0000313" key="10">
    <source>
        <dbReference type="Proteomes" id="UP000309488"/>
    </source>
</evidence>
<evidence type="ECO:0000256" key="1">
    <source>
        <dbReference type="ARBA" id="ARBA00007401"/>
    </source>
</evidence>
<keyword evidence="2" id="KW-0378">Hydrolase</keyword>
<evidence type="ECO:0000313" key="9">
    <source>
        <dbReference type="EMBL" id="TKC10133.1"/>
    </source>
</evidence>
<dbReference type="OrthoDB" id="9801077at2"/>
<dbReference type="InterPro" id="IPR006102">
    <property type="entry name" value="Ig-like_GH2"/>
</dbReference>
<name>A0A4U1CR51_9SPHI</name>
<dbReference type="SUPFAM" id="SSF49373">
    <property type="entry name" value="Invasin/intimin cell-adhesion fragments"/>
    <property type="match status" value="1"/>
</dbReference>
<sequence>MLGLNIKYKFFIFLLSATLASSYCLAIIAPLPSLRVGTTKQSILQERLLLPLKDRDRNDEPPRSRISFNKDWKFFLGDEPNAKSTTYNDTKWRKLTLPHDWSIEGKFDEKNPAKPEGGGLPTGIGWYRKDFIAPANFKNRITTIEFDGVYKNSEVWLNGHFVGKRPYGYISFSYELSKYLKAGKNTIAVKVDNSAQPDSRWYSGSGIYRNVWLTSTSKVAIAHWGVKVNPQLSKDGSKVLVNVGTIIYNKTKQNQTAALINSIYDENGKLIKKSNPYFLKLDTTNLDMTTDLSIKNPILWSVDNPKQYKLVTEILQNGKVIDSKTTLFGIRSFSFDAKKGFSLNGKSMKIQGVCLHHDLGALGAAVNTRGMERQLEIMKAMGVNAIRTAHNPPAPEFLDLCDKMGFLVMDEAFDMWVKKKTKNDYHLDFPAWHRRDLEDMVKRDINHPSIILWSIGNEIREQFDSTGIAITKELVTIVKNLDRTRPVISALTETDPKKNFIYQADALDIYGLNYNHKKYKDFPINYPNVKFLGTETTSALATRGYYDTADSIRRWPKDGKTKFTEGNKDWAASSYDNVSAYWGSTHEETLKEAKKYEHVSGIFVWTGFDYLGEPLPYAWPARSSYFGIVDLAGFPKDSYYLYQSEWTNRPVLHLLPHWNWNTGKSVEVWAYYNNADEVELYLNGKSLGKKSKQGDDLHLMWNVPFETGTLKAISRKGGKEILVKEIKTAGAPAKIELIADRKVIKADGRDLSFITVKVLDKDGNLVPNAANLVNFKIEGEGFIAGVDNGFQASLEPFKANYRKAYNGLCLAIIQAKEKAGTIKLTATSNGLTSSSVLITTK</sequence>
<comment type="caution">
    <text evidence="9">The sequence shown here is derived from an EMBL/GenBank/DDBJ whole genome shotgun (WGS) entry which is preliminary data.</text>
</comment>
<dbReference type="AlphaFoldDB" id="A0A4U1CR51"/>
<evidence type="ECO:0000256" key="2">
    <source>
        <dbReference type="ARBA" id="ARBA00022801"/>
    </source>
</evidence>
<dbReference type="Gene3D" id="3.20.20.80">
    <property type="entry name" value="Glycosidases"/>
    <property type="match status" value="1"/>
</dbReference>
<evidence type="ECO:0000259" key="5">
    <source>
        <dbReference type="Pfam" id="PF02836"/>
    </source>
</evidence>
<evidence type="ECO:0000259" key="7">
    <source>
        <dbReference type="Pfam" id="PF16355"/>
    </source>
</evidence>
<gene>
    <name evidence="9" type="ORF">FA048_07980</name>
</gene>
<dbReference type="Pfam" id="PF00703">
    <property type="entry name" value="Glyco_hydro_2"/>
    <property type="match status" value="1"/>
</dbReference>
<dbReference type="GO" id="GO:0005975">
    <property type="term" value="P:carbohydrate metabolic process"/>
    <property type="evidence" value="ECO:0007669"/>
    <property type="project" value="InterPro"/>
</dbReference>
<feature type="domain" description="DUF4982" evidence="7">
    <location>
        <begin position="663"/>
        <end position="721"/>
    </location>
</feature>
<dbReference type="Gene3D" id="2.60.120.260">
    <property type="entry name" value="Galactose-binding domain-like"/>
    <property type="match status" value="1"/>
</dbReference>
<feature type="domain" description="Glycoside hydrolase family 2" evidence="8">
    <location>
        <begin position="735"/>
        <end position="836"/>
    </location>
</feature>
<dbReference type="Pfam" id="PF18565">
    <property type="entry name" value="Glyco_hydro2_C5"/>
    <property type="match status" value="1"/>
</dbReference>
<dbReference type="InterPro" id="IPR006104">
    <property type="entry name" value="Glyco_hydro_2_N"/>
</dbReference>
<dbReference type="InterPro" id="IPR051913">
    <property type="entry name" value="GH2_Domain-Containing"/>
</dbReference>
<feature type="domain" description="Glycoside hydrolase family 2 immunoglobulin-like beta-sandwich" evidence="4">
    <location>
        <begin position="225"/>
        <end position="331"/>
    </location>
</feature>
<evidence type="ECO:0000259" key="6">
    <source>
        <dbReference type="Pfam" id="PF02837"/>
    </source>
</evidence>
<keyword evidence="3" id="KW-0326">Glycosidase</keyword>
<dbReference type="SUPFAM" id="SSF49303">
    <property type="entry name" value="beta-Galactosidase/glucuronidase domain"/>
    <property type="match status" value="1"/>
</dbReference>
<dbReference type="Pfam" id="PF02837">
    <property type="entry name" value="Glyco_hydro_2_N"/>
    <property type="match status" value="1"/>
</dbReference>
<reference evidence="9 10" key="1">
    <citation type="submission" date="2019-04" db="EMBL/GenBank/DDBJ databases">
        <title>Pedobacter sp. RP-3-22 sp. nov., isolated from Arctic soil.</title>
        <authorList>
            <person name="Dahal R.H."/>
            <person name="Kim D.-U."/>
        </authorList>
    </citation>
    <scope>NUCLEOTIDE SEQUENCE [LARGE SCALE GENOMIC DNA]</scope>
    <source>
        <strain evidence="9 10">RP-3-22</strain>
    </source>
</reference>
<dbReference type="SUPFAM" id="SSF49785">
    <property type="entry name" value="Galactose-binding domain-like"/>
    <property type="match status" value="1"/>
</dbReference>
<dbReference type="InterPro" id="IPR013783">
    <property type="entry name" value="Ig-like_fold"/>
</dbReference>
<dbReference type="InterPro" id="IPR036156">
    <property type="entry name" value="Beta-gal/glucu_dom_sf"/>
</dbReference>